<evidence type="ECO:0000259" key="4">
    <source>
        <dbReference type="Pfam" id="PF00933"/>
    </source>
</evidence>
<dbReference type="EMBL" id="JALJOV010002106">
    <property type="protein sequence ID" value="KAK9834358.1"/>
    <property type="molecule type" value="Genomic_DNA"/>
</dbReference>
<feature type="chain" id="PRO_5043766285" description="Glycoside hydrolase family 3 N-terminal domain-containing protein" evidence="3">
    <location>
        <begin position="26"/>
        <end position="202"/>
    </location>
</feature>
<reference evidence="5 6" key="1">
    <citation type="journal article" date="2024" name="Nat. Commun.">
        <title>Phylogenomics reveals the evolutionary origins of lichenization in chlorophyte algae.</title>
        <authorList>
            <person name="Puginier C."/>
            <person name="Libourel C."/>
            <person name="Otte J."/>
            <person name="Skaloud P."/>
            <person name="Haon M."/>
            <person name="Grisel S."/>
            <person name="Petersen M."/>
            <person name="Berrin J.G."/>
            <person name="Delaux P.M."/>
            <person name="Dal Grande F."/>
            <person name="Keller J."/>
        </authorList>
    </citation>
    <scope>NUCLEOTIDE SEQUENCE [LARGE SCALE GENOMIC DNA]</scope>
    <source>
        <strain evidence="5 6">SAG 2523</strain>
    </source>
</reference>
<protein>
    <recommendedName>
        <fullName evidence="4">Glycoside hydrolase family 3 N-terminal domain-containing protein</fullName>
    </recommendedName>
</protein>
<dbReference type="PANTHER" id="PTHR42721">
    <property type="entry name" value="SUGAR HYDROLASE-RELATED"/>
    <property type="match status" value="1"/>
</dbReference>
<dbReference type="Gene3D" id="3.20.20.300">
    <property type="entry name" value="Glycoside hydrolase, family 3, N-terminal domain"/>
    <property type="match status" value="1"/>
</dbReference>
<evidence type="ECO:0000313" key="6">
    <source>
        <dbReference type="Proteomes" id="UP001485043"/>
    </source>
</evidence>
<feature type="signal peptide" evidence="3">
    <location>
        <begin position="1"/>
        <end position="25"/>
    </location>
</feature>
<evidence type="ECO:0000313" key="5">
    <source>
        <dbReference type="EMBL" id="KAK9834358.1"/>
    </source>
</evidence>
<dbReference type="InterPro" id="IPR001764">
    <property type="entry name" value="Glyco_hydro_3_N"/>
</dbReference>
<dbReference type="GO" id="GO:0046556">
    <property type="term" value="F:alpha-L-arabinofuranosidase activity"/>
    <property type="evidence" value="ECO:0007669"/>
    <property type="project" value="TreeGrafter"/>
</dbReference>
<evidence type="ECO:0000256" key="3">
    <source>
        <dbReference type="SAM" id="SignalP"/>
    </source>
</evidence>
<evidence type="ECO:0000256" key="1">
    <source>
        <dbReference type="ARBA" id="ARBA00005336"/>
    </source>
</evidence>
<evidence type="ECO:0000256" key="2">
    <source>
        <dbReference type="ARBA" id="ARBA00022801"/>
    </source>
</evidence>
<dbReference type="GO" id="GO:0045493">
    <property type="term" value="P:xylan catabolic process"/>
    <property type="evidence" value="ECO:0007669"/>
    <property type="project" value="InterPro"/>
</dbReference>
<dbReference type="AlphaFoldDB" id="A0AAW1RL90"/>
<feature type="domain" description="Glycoside hydrolase family 3 N-terminal" evidence="4">
    <location>
        <begin position="87"/>
        <end position="192"/>
    </location>
</feature>
<dbReference type="InterPro" id="IPR036962">
    <property type="entry name" value="Glyco_hydro_3_N_sf"/>
</dbReference>
<keyword evidence="2" id="KW-0378">Hydrolase</keyword>
<dbReference type="GO" id="GO:0031222">
    <property type="term" value="P:arabinan catabolic process"/>
    <property type="evidence" value="ECO:0007669"/>
    <property type="project" value="TreeGrafter"/>
</dbReference>
<dbReference type="InterPro" id="IPR044993">
    <property type="entry name" value="BXL"/>
</dbReference>
<proteinExistence type="inferred from homology"/>
<gene>
    <name evidence="5" type="ORF">WJX84_005903</name>
</gene>
<dbReference type="PANTHER" id="PTHR42721:SF3">
    <property type="entry name" value="BETA-D-XYLOSIDASE 5-RELATED"/>
    <property type="match status" value="1"/>
</dbReference>
<name>A0AAW1RL90_9CHLO</name>
<keyword evidence="3" id="KW-0732">Signal</keyword>
<sequence>MKKWHGCLLLPIAGCWLQVICGSCADRPDHAEKSAGFRKGGLLAPSEEHWCKRAHELCARLSVKEKLSQLNTPAAAVPRLNISAFNWWSEALHGINNPGAGGATIFPQPLGLAATFNRTLLHQIGTIVSTEARALNNGQMATGGSPRFLNVFSPNINIFRDPRWGRGSETYGEDPHLTAELAVEYVKGLQGDDPTFLKVTLA</sequence>
<dbReference type="InterPro" id="IPR017853">
    <property type="entry name" value="GH"/>
</dbReference>
<comment type="caution">
    <text evidence="5">The sequence shown here is derived from an EMBL/GenBank/DDBJ whole genome shotgun (WGS) entry which is preliminary data.</text>
</comment>
<organism evidence="5 6">
    <name type="scientific">Apatococcus fuscideae</name>
    <dbReference type="NCBI Taxonomy" id="2026836"/>
    <lineage>
        <taxon>Eukaryota</taxon>
        <taxon>Viridiplantae</taxon>
        <taxon>Chlorophyta</taxon>
        <taxon>core chlorophytes</taxon>
        <taxon>Trebouxiophyceae</taxon>
        <taxon>Chlorellales</taxon>
        <taxon>Chlorellaceae</taxon>
        <taxon>Apatococcus</taxon>
    </lineage>
</organism>
<dbReference type="SUPFAM" id="SSF51445">
    <property type="entry name" value="(Trans)glycosidases"/>
    <property type="match status" value="1"/>
</dbReference>
<accession>A0AAW1RL90</accession>
<keyword evidence="6" id="KW-1185">Reference proteome</keyword>
<comment type="similarity">
    <text evidence="1">Belongs to the glycosyl hydrolase 3 family.</text>
</comment>
<dbReference type="Proteomes" id="UP001485043">
    <property type="component" value="Unassembled WGS sequence"/>
</dbReference>
<dbReference type="Pfam" id="PF00933">
    <property type="entry name" value="Glyco_hydro_3"/>
    <property type="match status" value="1"/>
</dbReference>
<dbReference type="GO" id="GO:0009044">
    <property type="term" value="F:xylan 1,4-beta-xylosidase activity"/>
    <property type="evidence" value="ECO:0007669"/>
    <property type="project" value="InterPro"/>
</dbReference>